<dbReference type="AlphaFoldDB" id="A0A8K0EEC5"/>
<keyword evidence="5" id="KW-0732">Signal</keyword>
<dbReference type="EMBL" id="OV696699">
    <property type="protein sequence ID" value="CAH1245839.1"/>
    <property type="molecule type" value="Genomic_DNA"/>
</dbReference>
<keyword evidence="3 4" id="KW-0326">Glycosidase</keyword>
<dbReference type="GO" id="GO:0004553">
    <property type="term" value="F:hydrolase activity, hydrolyzing O-glycosyl compounds"/>
    <property type="evidence" value="ECO:0007669"/>
    <property type="project" value="InterPro"/>
</dbReference>
<dbReference type="InterPro" id="IPR017853">
    <property type="entry name" value="GH"/>
</dbReference>
<evidence type="ECO:0000256" key="4">
    <source>
        <dbReference type="RuleBase" id="RU361153"/>
    </source>
</evidence>
<dbReference type="InterPro" id="IPR001547">
    <property type="entry name" value="Glyco_hydro_5"/>
</dbReference>
<feature type="domain" description="Glycoside hydrolase family 5" evidence="6">
    <location>
        <begin position="71"/>
        <end position="336"/>
    </location>
</feature>
<keyword evidence="2 4" id="KW-0378">Hydrolase</keyword>
<evidence type="ECO:0000256" key="3">
    <source>
        <dbReference type="ARBA" id="ARBA00023295"/>
    </source>
</evidence>
<feature type="chain" id="PRO_5035436039" evidence="5">
    <location>
        <begin position="18"/>
        <end position="546"/>
    </location>
</feature>
<dbReference type="OrthoDB" id="406631at2759"/>
<organism evidence="7 8">
    <name type="scientific">Branchiostoma lanceolatum</name>
    <name type="common">Common lancelet</name>
    <name type="synonym">Amphioxus lanceolatum</name>
    <dbReference type="NCBI Taxonomy" id="7740"/>
    <lineage>
        <taxon>Eukaryota</taxon>
        <taxon>Metazoa</taxon>
        <taxon>Chordata</taxon>
        <taxon>Cephalochordata</taxon>
        <taxon>Leptocardii</taxon>
        <taxon>Amphioxiformes</taxon>
        <taxon>Branchiostomatidae</taxon>
        <taxon>Branchiostoma</taxon>
    </lineage>
</organism>
<protein>
    <submittedName>
        <fullName evidence="7">Hypp7566 protein</fullName>
    </submittedName>
</protein>
<dbReference type="SUPFAM" id="SSF51445">
    <property type="entry name" value="(Trans)glycosidases"/>
    <property type="match status" value="1"/>
</dbReference>
<gene>
    <name evidence="7" type="primary">Hypp7566</name>
    <name evidence="7" type="ORF">BLAG_LOCUS8052</name>
</gene>
<reference evidence="7" key="1">
    <citation type="submission" date="2022-01" db="EMBL/GenBank/DDBJ databases">
        <authorList>
            <person name="Braso-Vives M."/>
        </authorList>
    </citation>
    <scope>NUCLEOTIDE SEQUENCE</scope>
</reference>
<sequence>MFRVVVLLSVLSSAVVGQHYLSTEGQHFKLNGQRIFLSGLNMAWCRHGYDFGGDAYNTVAPGDFCPHPRAAYQQAIRDIRNNGGNSLRVWLHVDGRWTPEFSSWGSVTQTDSTNQLINDLKDLLSYARARNVLVFLVLWNGAHHGEFWERLQNLIWDDLKLDTYVEQALKPLAHALRNQRALGGWEIMNEPEGSLKIEHHSDPCYDTSFLQGSGAGWAQLDANGAPTWTDVPRQRVLRFINRQAAAIKEKAPNHLVTVGSWSELGQGVRNLYSDGCLQKAGGVPAGVLDFYQVHTYTHNGNYGSQSPFVVSDVSHYTALSGKPVVIGEFSQVRDEGMTMTEQFVLTHITINPSTGGGMTMTEQFVLTHITVNPSTGGGMTMTEQFVLTHITVNPSTGGGMTMTEQFVLTHITVNPSTGGGMTMTEQFVLTHITVNPSTGGGMTMTEQFVLTHITINPSPGGGMTITQQFERAYSRGYAGAWSWHYLGDRAADNATDAAATQLIGLRELRFKNDQTGGGCVRINLNGSTNYCEKKPPCGQLNQYFYG</sequence>
<evidence type="ECO:0000256" key="1">
    <source>
        <dbReference type="ARBA" id="ARBA00005641"/>
    </source>
</evidence>
<dbReference type="PANTHER" id="PTHR37398">
    <property type="entry name" value="ENDO-BETA-1,4-MANNANASE"/>
    <property type="match status" value="1"/>
</dbReference>
<evidence type="ECO:0000256" key="5">
    <source>
        <dbReference type="SAM" id="SignalP"/>
    </source>
</evidence>
<evidence type="ECO:0000259" key="6">
    <source>
        <dbReference type="Pfam" id="PF00150"/>
    </source>
</evidence>
<accession>A0A8K0EEC5</accession>
<evidence type="ECO:0000313" key="7">
    <source>
        <dbReference type="EMBL" id="CAH1245839.1"/>
    </source>
</evidence>
<dbReference type="GO" id="GO:0000272">
    <property type="term" value="P:polysaccharide catabolic process"/>
    <property type="evidence" value="ECO:0007669"/>
    <property type="project" value="InterPro"/>
</dbReference>
<dbReference type="PANTHER" id="PTHR37398:SF3">
    <property type="entry name" value="GLYCOSIDE HYDROLASE FAMILY 5 DOMAIN-CONTAINING PROTEIN"/>
    <property type="match status" value="1"/>
</dbReference>
<dbReference type="Proteomes" id="UP000838412">
    <property type="component" value="Chromosome 14"/>
</dbReference>
<evidence type="ECO:0000313" key="8">
    <source>
        <dbReference type="Proteomes" id="UP000838412"/>
    </source>
</evidence>
<keyword evidence="8" id="KW-1185">Reference proteome</keyword>
<dbReference type="Pfam" id="PF00150">
    <property type="entry name" value="Cellulase"/>
    <property type="match status" value="1"/>
</dbReference>
<comment type="similarity">
    <text evidence="1 4">Belongs to the glycosyl hydrolase 5 (cellulase A) family.</text>
</comment>
<feature type="signal peptide" evidence="5">
    <location>
        <begin position="1"/>
        <end position="17"/>
    </location>
</feature>
<dbReference type="Gene3D" id="3.20.20.80">
    <property type="entry name" value="Glycosidases"/>
    <property type="match status" value="2"/>
</dbReference>
<evidence type="ECO:0000256" key="2">
    <source>
        <dbReference type="ARBA" id="ARBA00022801"/>
    </source>
</evidence>
<name>A0A8K0EEC5_BRALA</name>
<proteinExistence type="inferred from homology"/>